<dbReference type="OrthoDB" id="9801841at2"/>
<organism evidence="1 2">
    <name type="scientific">Phaeodactylibacter luteus</name>
    <dbReference type="NCBI Taxonomy" id="1564516"/>
    <lineage>
        <taxon>Bacteria</taxon>
        <taxon>Pseudomonadati</taxon>
        <taxon>Bacteroidota</taxon>
        <taxon>Saprospiria</taxon>
        <taxon>Saprospirales</taxon>
        <taxon>Haliscomenobacteraceae</taxon>
        <taxon>Phaeodactylibacter</taxon>
    </lineage>
</organism>
<evidence type="ECO:0000313" key="2">
    <source>
        <dbReference type="Proteomes" id="UP000321580"/>
    </source>
</evidence>
<dbReference type="EMBL" id="VOOR01000117">
    <property type="protein sequence ID" value="TXB58094.1"/>
    <property type="molecule type" value="Genomic_DNA"/>
</dbReference>
<evidence type="ECO:0000313" key="1">
    <source>
        <dbReference type="EMBL" id="TXB58094.1"/>
    </source>
</evidence>
<accession>A0A5C6RGG5</accession>
<proteinExistence type="predicted"/>
<name>A0A5C6RGG5_9BACT</name>
<dbReference type="SUPFAM" id="SSF81606">
    <property type="entry name" value="PP2C-like"/>
    <property type="match status" value="1"/>
</dbReference>
<dbReference type="Gene3D" id="3.60.40.10">
    <property type="entry name" value="PPM-type phosphatase domain"/>
    <property type="match status" value="1"/>
</dbReference>
<reference evidence="1 2" key="1">
    <citation type="submission" date="2019-08" db="EMBL/GenBank/DDBJ databases">
        <title>Genome of Phaeodactylibacter luteus.</title>
        <authorList>
            <person name="Bowman J.P."/>
        </authorList>
    </citation>
    <scope>NUCLEOTIDE SEQUENCE [LARGE SCALE GENOMIC DNA]</scope>
    <source>
        <strain evidence="1 2">KCTC 42180</strain>
    </source>
</reference>
<dbReference type="InterPro" id="IPR036457">
    <property type="entry name" value="PPM-type-like_dom_sf"/>
</dbReference>
<sequence>MRYIETFKINSHEDISERFLKSLQTANQQVILTTDGCQGMKTTFCGVVWDLLNGKIYYTNLGDSRIYEFADNEFRQISTDEVKSVILRKKDGKPLIISGVVVTAEGVTNVIGSREAHYEIKVKNDEAIKGVILSTDGMHGASSKFEEDLLTVINAIDLENGLEQICQEYKDIQKDDMTIIALRKINGKNNYSKMISSILNNEDFSGMSNFEISKVLLQGIEEGIKEKNAFIVNKLLSIREIKRIDFGREKIGDLISLMFKVDFQDGEVYQKLLSIMRSSKI</sequence>
<dbReference type="AlphaFoldDB" id="A0A5C6RGG5"/>
<gene>
    <name evidence="1" type="ORF">FRY97_21665</name>
</gene>
<protein>
    <submittedName>
        <fullName evidence="1">SpoIIE family protein phosphatase</fullName>
    </submittedName>
</protein>
<dbReference type="Proteomes" id="UP000321580">
    <property type="component" value="Unassembled WGS sequence"/>
</dbReference>
<comment type="caution">
    <text evidence="1">The sequence shown here is derived from an EMBL/GenBank/DDBJ whole genome shotgun (WGS) entry which is preliminary data.</text>
</comment>
<keyword evidence="2" id="KW-1185">Reference proteome</keyword>